<dbReference type="InterPro" id="IPR027417">
    <property type="entry name" value="P-loop_NTPase"/>
</dbReference>
<dbReference type="InterPro" id="IPR018627">
    <property type="entry name" value="ELP6"/>
</dbReference>
<dbReference type="Proteomes" id="UP001140094">
    <property type="component" value="Unassembled WGS sequence"/>
</dbReference>
<accession>A0A9W8HZH6</accession>
<comment type="similarity">
    <text evidence="2">Belongs to the ELP6 family.</text>
</comment>
<dbReference type="PANTHER" id="PTHR16184:SF6">
    <property type="entry name" value="ELONGATOR COMPLEX PROTEIN 6"/>
    <property type="match status" value="1"/>
</dbReference>
<dbReference type="Gene3D" id="3.40.50.300">
    <property type="entry name" value="P-loop containing nucleotide triphosphate hydrolases"/>
    <property type="match status" value="1"/>
</dbReference>
<gene>
    <name evidence="3" type="primary">ELP6</name>
    <name evidence="3" type="ORF">H4R20_004650</name>
</gene>
<evidence type="ECO:0000313" key="3">
    <source>
        <dbReference type="EMBL" id="KAJ2798890.1"/>
    </source>
</evidence>
<evidence type="ECO:0000256" key="2">
    <source>
        <dbReference type="ARBA" id="ARBA00008837"/>
    </source>
</evidence>
<dbReference type="GO" id="GO:0002098">
    <property type="term" value="P:tRNA wobble uridine modification"/>
    <property type="evidence" value="ECO:0007669"/>
    <property type="project" value="InterPro"/>
</dbReference>
<dbReference type="AlphaFoldDB" id="A0A9W8HZH6"/>
<comment type="caution">
    <text evidence="3">The sequence shown here is derived from an EMBL/GenBank/DDBJ whole genome shotgun (WGS) entry which is preliminary data.</text>
</comment>
<protein>
    <submittedName>
        <fullName evidence="3">Elongator subunit elp6</fullName>
    </submittedName>
</protein>
<dbReference type="OrthoDB" id="9995306at2759"/>
<organism evidence="3 4">
    <name type="scientific">Coemansia guatemalensis</name>
    <dbReference type="NCBI Taxonomy" id="2761395"/>
    <lineage>
        <taxon>Eukaryota</taxon>
        <taxon>Fungi</taxon>
        <taxon>Fungi incertae sedis</taxon>
        <taxon>Zoopagomycota</taxon>
        <taxon>Kickxellomycotina</taxon>
        <taxon>Kickxellomycetes</taxon>
        <taxon>Kickxellales</taxon>
        <taxon>Kickxellaceae</taxon>
        <taxon>Coemansia</taxon>
    </lineage>
</organism>
<name>A0A9W8HZH6_9FUNG</name>
<evidence type="ECO:0000313" key="4">
    <source>
        <dbReference type="Proteomes" id="UP001140094"/>
    </source>
</evidence>
<reference evidence="3" key="1">
    <citation type="submission" date="2022-07" db="EMBL/GenBank/DDBJ databases">
        <title>Phylogenomic reconstructions and comparative analyses of Kickxellomycotina fungi.</title>
        <authorList>
            <person name="Reynolds N.K."/>
            <person name="Stajich J.E."/>
            <person name="Barry K."/>
            <person name="Grigoriev I.V."/>
            <person name="Crous P."/>
            <person name="Smith M.E."/>
        </authorList>
    </citation>
    <scope>NUCLEOTIDE SEQUENCE</scope>
    <source>
        <strain evidence="3">NRRL 1565</strain>
    </source>
</reference>
<dbReference type="GO" id="GO:0033588">
    <property type="term" value="C:elongator holoenzyme complex"/>
    <property type="evidence" value="ECO:0007669"/>
    <property type="project" value="InterPro"/>
</dbReference>
<dbReference type="EMBL" id="JANBUO010001296">
    <property type="protein sequence ID" value="KAJ2798890.1"/>
    <property type="molecule type" value="Genomic_DNA"/>
</dbReference>
<keyword evidence="4" id="KW-1185">Reference proteome</keyword>
<proteinExistence type="inferred from homology"/>
<sequence>MATYKTLSSKLNWANGLPEASTTMIVAGGLEADGSVMIPHLVNSVFERQGQVILLSFRHPFNHYLHIMRKMGVNASKHKLQFVNGLVETDLSSLPPATRPHFTLSADWQEFYSWLNAQPPSLLIIDGLCSLLDLGHDVKTVMSFFTACQQIVGDWSVRAGGGYAGLVANMLLDEFTELLAKSLIRRSHYFFNFEDLESGASTDVSGQLTAIPGHLHCQIQNSGNKFKPALLHYKVADTTVQFFSPGQSSTIL</sequence>
<dbReference type="PANTHER" id="PTHR16184">
    <property type="entry name" value="ELONGATOR COMPLEX PROTEIN 6"/>
    <property type="match status" value="1"/>
</dbReference>
<comment type="pathway">
    <text evidence="1">tRNA modification; 5-methoxycarbonylmethyl-2-thiouridine-tRNA biosynthesis.</text>
</comment>
<evidence type="ECO:0000256" key="1">
    <source>
        <dbReference type="ARBA" id="ARBA00005043"/>
    </source>
</evidence>
<dbReference type="Pfam" id="PF09807">
    <property type="entry name" value="ELP6"/>
    <property type="match status" value="2"/>
</dbReference>